<evidence type="ECO:0000313" key="11">
    <source>
        <dbReference type="EMBL" id="GGE18537.1"/>
    </source>
</evidence>
<dbReference type="PANTHER" id="PTHR30511:SF0">
    <property type="entry name" value="ALANINE RACEMASE, CATABOLIC-RELATED"/>
    <property type="match status" value="1"/>
</dbReference>
<evidence type="ECO:0000256" key="4">
    <source>
        <dbReference type="ARBA" id="ARBA00013089"/>
    </source>
</evidence>
<dbReference type="RefSeq" id="WP_188763452.1">
    <property type="nucleotide sequence ID" value="NZ_BMJM01000010.1"/>
</dbReference>
<evidence type="ECO:0000256" key="5">
    <source>
        <dbReference type="ARBA" id="ARBA00022898"/>
    </source>
</evidence>
<comment type="pathway">
    <text evidence="7">Amino-acid biosynthesis; D-alanine biosynthesis; D-alanine from L-alanine: step 1/1.</text>
</comment>
<feature type="modified residue" description="N6-(pyridoxal phosphate)lysine" evidence="7 8">
    <location>
        <position position="38"/>
    </location>
</feature>
<comment type="function">
    <text evidence="7">Catalyzes the interconversion of L-alanine and D-alanine. May also act on other amino acids.</text>
</comment>
<dbReference type="CDD" id="cd00430">
    <property type="entry name" value="PLPDE_III_AR"/>
    <property type="match status" value="1"/>
</dbReference>
<dbReference type="Pfam" id="PF00842">
    <property type="entry name" value="Ala_racemase_C"/>
    <property type="match status" value="1"/>
</dbReference>
<dbReference type="InterPro" id="IPR020622">
    <property type="entry name" value="Ala_racemase_pyridoxalP-BS"/>
</dbReference>
<dbReference type="InterPro" id="IPR001608">
    <property type="entry name" value="Ala_racemase_N"/>
</dbReference>
<evidence type="ECO:0000256" key="9">
    <source>
        <dbReference type="PIRSR" id="PIRSR600821-52"/>
    </source>
</evidence>
<feature type="binding site" evidence="7 9">
    <location>
        <position position="294"/>
    </location>
    <ligand>
        <name>substrate</name>
    </ligand>
</feature>
<dbReference type="Pfam" id="PF01168">
    <property type="entry name" value="Ala_racemase_N"/>
    <property type="match status" value="1"/>
</dbReference>
<dbReference type="PRINTS" id="PR00992">
    <property type="entry name" value="ALARACEMASE"/>
</dbReference>
<feature type="active site" description="Proton acceptor; specific for L-alanine" evidence="7">
    <location>
        <position position="246"/>
    </location>
</feature>
<reference evidence="11" key="2">
    <citation type="submission" date="2020-09" db="EMBL/GenBank/DDBJ databases">
        <authorList>
            <person name="Sun Q."/>
            <person name="Zhou Y."/>
        </authorList>
    </citation>
    <scope>NUCLEOTIDE SEQUENCE</scope>
    <source>
        <strain evidence="11">CGMCC 1.15519</strain>
    </source>
</reference>
<dbReference type="GO" id="GO:0008784">
    <property type="term" value="F:alanine racemase activity"/>
    <property type="evidence" value="ECO:0007669"/>
    <property type="project" value="UniProtKB-UniRule"/>
</dbReference>
<dbReference type="SMART" id="SM01005">
    <property type="entry name" value="Ala_racemase_C"/>
    <property type="match status" value="1"/>
</dbReference>
<keyword evidence="5 7" id="KW-0663">Pyridoxal phosphate</keyword>
<dbReference type="Gene3D" id="2.40.37.10">
    <property type="entry name" value="Lyase, Ornithine Decarboxylase, Chain A, domain 1"/>
    <property type="match status" value="1"/>
</dbReference>
<dbReference type="InterPro" id="IPR009006">
    <property type="entry name" value="Ala_racemase/Decarboxylase_C"/>
</dbReference>
<keyword evidence="12" id="KW-1185">Reference proteome</keyword>
<dbReference type="NCBIfam" id="TIGR00492">
    <property type="entry name" value="alr"/>
    <property type="match status" value="1"/>
</dbReference>
<comment type="similarity">
    <text evidence="3 7">Belongs to the alanine racemase family.</text>
</comment>
<evidence type="ECO:0000313" key="12">
    <source>
        <dbReference type="Proteomes" id="UP000635071"/>
    </source>
</evidence>
<dbReference type="SUPFAM" id="SSF51419">
    <property type="entry name" value="PLP-binding barrel"/>
    <property type="match status" value="1"/>
</dbReference>
<comment type="caution">
    <text evidence="11">The sequence shown here is derived from an EMBL/GenBank/DDBJ whole genome shotgun (WGS) entry which is preliminary data.</text>
</comment>
<dbReference type="InterPro" id="IPR029066">
    <property type="entry name" value="PLP-binding_barrel"/>
</dbReference>
<evidence type="ECO:0000256" key="8">
    <source>
        <dbReference type="PIRSR" id="PIRSR600821-50"/>
    </source>
</evidence>
<comment type="cofactor">
    <cofactor evidence="2 7 8">
        <name>pyridoxal 5'-phosphate</name>
        <dbReference type="ChEBI" id="CHEBI:597326"/>
    </cofactor>
</comment>
<organism evidence="11 12">
    <name type="scientific">Sandarakinorhabdus glacialis</name>
    <dbReference type="NCBI Taxonomy" id="1614636"/>
    <lineage>
        <taxon>Bacteria</taxon>
        <taxon>Pseudomonadati</taxon>
        <taxon>Pseudomonadota</taxon>
        <taxon>Alphaproteobacteria</taxon>
        <taxon>Sphingomonadales</taxon>
        <taxon>Sphingosinicellaceae</taxon>
        <taxon>Sandarakinorhabdus</taxon>
    </lineage>
</organism>
<dbReference type="InterPro" id="IPR000821">
    <property type="entry name" value="Ala_racemase"/>
</dbReference>
<dbReference type="HAMAP" id="MF_01201">
    <property type="entry name" value="Ala_racemase"/>
    <property type="match status" value="1"/>
</dbReference>
<evidence type="ECO:0000256" key="2">
    <source>
        <dbReference type="ARBA" id="ARBA00001933"/>
    </source>
</evidence>
<evidence type="ECO:0000256" key="1">
    <source>
        <dbReference type="ARBA" id="ARBA00000316"/>
    </source>
</evidence>
<feature type="domain" description="Alanine racemase C-terminal" evidence="10">
    <location>
        <begin position="225"/>
        <end position="346"/>
    </location>
</feature>
<keyword evidence="6 7" id="KW-0413">Isomerase</keyword>
<sequence>MQTPPPNAFLTVDTAALAANWRVFAAASGPADCGAAIKANGYGLGAREVADTLTAAGCRDLFVAQWQEVAALGLLPQGVRLAVLHGADAADIPFALSINAVPVLVTPAQVAAWKSTGRPCDVMIDTGLNRLGLAPADALSGLLDNLEIHTLHSHLACSEDRAHQLNETQRRTFAEICSKIPARRLALANSAGIGLGAPYHLGLTRPGIGLYGGGQSPGIMPLQPVAALSARILQIRDIAPGACVGYGATFTAARPTRLATTALGYADGYPRALSNHGRAHVAGIPCPLVGRVSMDLTIFDVTDAPQVAEGSFLDIDFDLAETAAASGHSEYELLTGLGARYARIYR</sequence>
<dbReference type="InterPro" id="IPR011079">
    <property type="entry name" value="Ala_racemase_C"/>
</dbReference>
<dbReference type="EC" id="5.1.1.1" evidence="4 7"/>
<dbReference type="Proteomes" id="UP000635071">
    <property type="component" value="Unassembled WGS sequence"/>
</dbReference>
<protein>
    <recommendedName>
        <fullName evidence="4 7">Alanine racemase</fullName>
        <ecNumber evidence="4 7">5.1.1.1</ecNumber>
    </recommendedName>
</protein>
<dbReference type="AlphaFoldDB" id="A0A916ZYI4"/>
<feature type="binding site" evidence="7 9">
    <location>
        <position position="130"/>
    </location>
    <ligand>
        <name>substrate</name>
    </ligand>
</feature>
<dbReference type="SUPFAM" id="SSF50621">
    <property type="entry name" value="Alanine racemase C-terminal domain-like"/>
    <property type="match status" value="1"/>
</dbReference>
<dbReference type="GO" id="GO:0030170">
    <property type="term" value="F:pyridoxal phosphate binding"/>
    <property type="evidence" value="ECO:0007669"/>
    <property type="project" value="UniProtKB-UniRule"/>
</dbReference>
<name>A0A916ZYI4_9SPHN</name>
<comment type="catalytic activity">
    <reaction evidence="1 7">
        <text>L-alanine = D-alanine</text>
        <dbReference type="Rhea" id="RHEA:20249"/>
        <dbReference type="ChEBI" id="CHEBI:57416"/>
        <dbReference type="ChEBI" id="CHEBI:57972"/>
        <dbReference type="EC" id="5.1.1.1"/>
    </reaction>
</comment>
<evidence type="ECO:0000256" key="3">
    <source>
        <dbReference type="ARBA" id="ARBA00007880"/>
    </source>
</evidence>
<evidence type="ECO:0000256" key="6">
    <source>
        <dbReference type="ARBA" id="ARBA00023235"/>
    </source>
</evidence>
<accession>A0A916ZYI4</accession>
<evidence type="ECO:0000259" key="10">
    <source>
        <dbReference type="SMART" id="SM01005"/>
    </source>
</evidence>
<dbReference type="GO" id="GO:0030632">
    <property type="term" value="P:D-alanine biosynthetic process"/>
    <property type="evidence" value="ECO:0007669"/>
    <property type="project" value="UniProtKB-UniRule"/>
</dbReference>
<evidence type="ECO:0000256" key="7">
    <source>
        <dbReference type="HAMAP-Rule" id="MF_01201"/>
    </source>
</evidence>
<dbReference type="PANTHER" id="PTHR30511">
    <property type="entry name" value="ALANINE RACEMASE"/>
    <property type="match status" value="1"/>
</dbReference>
<proteinExistence type="inferred from homology"/>
<dbReference type="EMBL" id="BMJM01000010">
    <property type="protein sequence ID" value="GGE18537.1"/>
    <property type="molecule type" value="Genomic_DNA"/>
</dbReference>
<gene>
    <name evidence="11" type="primary">alr</name>
    <name evidence="11" type="ORF">GCM10011529_26230</name>
</gene>
<dbReference type="Gene3D" id="3.20.20.10">
    <property type="entry name" value="Alanine racemase"/>
    <property type="match status" value="1"/>
</dbReference>
<dbReference type="PROSITE" id="PS00395">
    <property type="entry name" value="ALANINE_RACEMASE"/>
    <property type="match status" value="1"/>
</dbReference>
<dbReference type="GO" id="GO:0005829">
    <property type="term" value="C:cytosol"/>
    <property type="evidence" value="ECO:0007669"/>
    <property type="project" value="TreeGrafter"/>
</dbReference>
<feature type="active site" description="Proton acceptor; specific for D-alanine" evidence="7">
    <location>
        <position position="38"/>
    </location>
</feature>
<reference evidence="11" key="1">
    <citation type="journal article" date="2014" name="Int. J. Syst. Evol. Microbiol.">
        <title>Complete genome sequence of Corynebacterium casei LMG S-19264T (=DSM 44701T), isolated from a smear-ripened cheese.</title>
        <authorList>
            <consortium name="US DOE Joint Genome Institute (JGI-PGF)"/>
            <person name="Walter F."/>
            <person name="Albersmeier A."/>
            <person name="Kalinowski J."/>
            <person name="Ruckert C."/>
        </authorList>
    </citation>
    <scope>NUCLEOTIDE SEQUENCE</scope>
    <source>
        <strain evidence="11">CGMCC 1.15519</strain>
    </source>
</reference>